<dbReference type="InterPro" id="IPR015240">
    <property type="entry name" value="tRNA_sdUridine_synth_fam1_C"/>
</dbReference>
<comment type="similarity">
    <text evidence="2 5">Belongs to the pseudouridine synthase TruB family. Type 1 subfamily.</text>
</comment>
<evidence type="ECO:0000256" key="4">
    <source>
        <dbReference type="ARBA" id="ARBA00023235"/>
    </source>
</evidence>
<gene>
    <name evidence="5 8" type="primary">truB</name>
    <name evidence="8" type="ORF">ISQ61_00390</name>
</gene>
<dbReference type="GO" id="GO:1990481">
    <property type="term" value="P:mRNA pseudouridine synthesis"/>
    <property type="evidence" value="ECO:0007669"/>
    <property type="project" value="TreeGrafter"/>
</dbReference>
<comment type="function">
    <text evidence="5">Responsible for synthesis of pseudouridine from uracil-55 in the psi GC loop of transfer RNAs.</text>
</comment>
<dbReference type="NCBIfam" id="TIGR00431">
    <property type="entry name" value="TruB"/>
    <property type="match status" value="1"/>
</dbReference>
<keyword evidence="3 5" id="KW-0819">tRNA processing</keyword>
<dbReference type="GO" id="GO:0003723">
    <property type="term" value="F:RNA binding"/>
    <property type="evidence" value="ECO:0007669"/>
    <property type="project" value="InterPro"/>
</dbReference>
<protein>
    <recommendedName>
        <fullName evidence="5">tRNA pseudouridine synthase B</fullName>
        <ecNumber evidence="5">5.4.99.25</ecNumber>
    </recommendedName>
    <alternativeName>
        <fullName evidence="5">tRNA pseudouridine(55) synthase</fullName>
        <shortName evidence="5">Psi55 synthase</shortName>
    </alternativeName>
    <alternativeName>
        <fullName evidence="5">tRNA pseudouridylate synthase</fullName>
    </alternativeName>
    <alternativeName>
        <fullName evidence="5">tRNA-uridine isomerase</fullName>
    </alternativeName>
</protein>
<dbReference type="Pfam" id="PF09157">
    <property type="entry name" value="TruB-C_2"/>
    <property type="match status" value="1"/>
</dbReference>
<evidence type="ECO:0000256" key="5">
    <source>
        <dbReference type="HAMAP-Rule" id="MF_01080"/>
    </source>
</evidence>
<dbReference type="GO" id="GO:0031119">
    <property type="term" value="P:tRNA pseudouridine synthesis"/>
    <property type="evidence" value="ECO:0007669"/>
    <property type="project" value="UniProtKB-UniRule"/>
</dbReference>
<dbReference type="InterPro" id="IPR002501">
    <property type="entry name" value="PsdUridine_synth_N"/>
</dbReference>
<dbReference type="GO" id="GO:0160148">
    <property type="term" value="F:tRNA pseudouridine(55) synthase activity"/>
    <property type="evidence" value="ECO:0007669"/>
    <property type="project" value="UniProtKB-EC"/>
</dbReference>
<keyword evidence="4 5" id="KW-0413">Isomerase</keyword>
<dbReference type="CDD" id="cd02573">
    <property type="entry name" value="PseudoU_synth_EcTruB"/>
    <property type="match status" value="1"/>
</dbReference>
<dbReference type="Proteomes" id="UP000704935">
    <property type="component" value="Unassembled WGS sequence"/>
</dbReference>
<reference evidence="8" key="1">
    <citation type="submission" date="2020-10" db="EMBL/GenBank/DDBJ databases">
        <title>Microbiome of the Black Sea water column analyzed by genome centric metagenomics.</title>
        <authorList>
            <person name="Cabello-Yeves P.J."/>
            <person name="Callieri C."/>
            <person name="Picazo A."/>
            <person name="Mehrshad M."/>
            <person name="Haro-Moreno J.M."/>
            <person name="Roda-Garcia J."/>
            <person name="Dzembekova N."/>
            <person name="Slabakova V."/>
            <person name="Slabakova N."/>
            <person name="Moncheva S."/>
            <person name="Rodriguez-Valera F."/>
        </authorList>
    </citation>
    <scope>NUCLEOTIDE SEQUENCE</scope>
    <source>
        <strain evidence="8">BS307-5m-G47</strain>
    </source>
</reference>
<dbReference type="PANTHER" id="PTHR13767">
    <property type="entry name" value="TRNA-PSEUDOURIDINE SYNTHASE"/>
    <property type="match status" value="1"/>
</dbReference>
<evidence type="ECO:0000259" key="6">
    <source>
        <dbReference type="Pfam" id="PF01509"/>
    </source>
</evidence>
<dbReference type="PANTHER" id="PTHR13767:SF2">
    <property type="entry name" value="PSEUDOURIDYLATE SYNTHASE TRUB1"/>
    <property type="match status" value="1"/>
</dbReference>
<dbReference type="Pfam" id="PF01509">
    <property type="entry name" value="TruB_N"/>
    <property type="match status" value="1"/>
</dbReference>
<dbReference type="EMBL" id="JADHQA010000001">
    <property type="protein sequence ID" value="MBL6819693.1"/>
    <property type="molecule type" value="Genomic_DNA"/>
</dbReference>
<dbReference type="SUPFAM" id="SSF55120">
    <property type="entry name" value="Pseudouridine synthase"/>
    <property type="match status" value="1"/>
</dbReference>
<comment type="caution">
    <text evidence="8">The sequence shown here is derived from an EMBL/GenBank/DDBJ whole genome shotgun (WGS) entry which is preliminary data.</text>
</comment>
<evidence type="ECO:0000313" key="9">
    <source>
        <dbReference type="Proteomes" id="UP000704935"/>
    </source>
</evidence>
<dbReference type="Gene3D" id="3.30.2350.10">
    <property type="entry name" value="Pseudouridine synthase"/>
    <property type="match status" value="1"/>
</dbReference>
<feature type="domain" description="Pseudouridine synthase II N-terminal" evidence="6">
    <location>
        <begin position="23"/>
        <end position="170"/>
    </location>
</feature>
<evidence type="ECO:0000313" key="8">
    <source>
        <dbReference type="EMBL" id="MBL6819693.1"/>
    </source>
</evidence>
<dbReference type="EC" id="5.4.99.25" evidence="5"/>
<dbReference type="InterPro" id="IPR014780">
    <property type="entry name" value="tRNA_psdUridine_synth_TruB"/>
</dbReference>
<evidence type="ECO:0000256" key="2">
    <source>
        <dbReference type="ARBA" id="ARBA00005642"/>
    </source>
</evidence>
<feature type="domain" description="tRNA pseudouridine synthase II TruB subfamily 1 C-terminal" evidence="7">
    <location>
        <begin position="232"/>
        <end position="286"/>
    </location>
</feature>
<comment type="catalytic activity">
    <reaction evidence="1 5">
        <text>uridine(55) in tRNA = pseudouridine(55) in tRNA</text>
        <dbReference type="Rhea" id="RHEA:42532"/>
        <dbReference type="Rhea" id="RHEA-COMP:10101"/>
        <dbReference type="Rhea" id="RHEA-COMP:10102"/>
        <dbReference type="ChEBI" id="CHEBI:65314"/>
        <dbReference type="ChEBI" id="CHEBI:65315"/>
        <dbReference type="EC" id="5.4.99.25"/>
    </reaction>
</comment>
<evidence type="ECO:0000256" key="3">
    <source>
        <dbReference type="ARBA" id="ARBA00022694"/>
    </source>
</evidence>
<dbReference type="InterPro" id="IPR020103">
    <property type="entry name" value="PsdUridine_synth_cat_dom_sf"/>
</dbReference>
<name>A0A937IEJ4_9GAMM</name>
<feature type="active site" description="Nucleophile" evidence="5">
    <location>
        <position position="37"/>
    </location>
</feature>
<organism evidence="8 9">
    <name type="scientific">SAR86 cluster bacterium</name>
    <dbReference type="NCBI Taxonomy" id="2030880"/>
    <lineage>
        <taxon>Bacteria</taxon>
        <taxon>Pseudomonadati</taxon>
        <taxon>Pseudomonadota</taxon>
        <taxon>Gammaproteobacteria</taxon>
        <taxon>SAR86 cluster</taxon>
    </lineage>
</organism>
<dbReference type="AlphaFoldDB" id="A0A937IEJ4"/>
<sequence>MSVLILNKPKDLSSFKSLKEIQNLLGLRKAGHAGTLDPLATGILPIFFDRSTKFIQYMPEQDKTYQAKFQLGCSSDTEDVEGNVISYDSEKVPCLTELKESALSFIGNYQQAAPLFSAKKVNGMAMYKLARKGIELEKRIQMVSIKSMELLSYSYPYFEIEAKVSKGTYVRTLGVDIANKIGCNCVLTDLCRTGFGPLKIEDAITIDTLKNLDNKEKMQYVMRVEELLKSIPKLNISSTEVKKFQNGLTLTVTKDEKKEKKLVFHKDEFIGIGEVSNEEKLRPIKLYKI</sequence>
<evidence type="ECO:0000259" key="7">
    <source>
        <dbReference type="Pfam" id="PF09157"/>
    </source>
</evidence>
<evidence type="ECO:0000256" key="1">
    <source>
        <dbReference type="ARBA" id="ARBA00000385"/>
    </source>
</evidence>
<dbReference type="HAMAP" id="MF_01080">
    <property type="entry name" value="TruB_bact"/>
    <property type="match status" value="1"/>
</dbReference>
<accession>A0A937IEJ4</accession>
<dbReference type="InterPro" id="IPR036974">
    <property type="entry name" value="PUA_sf"/>
</dbReference>
<dbReference type="Gene3D" id="2.30.130.10">
    <property type="entry name" value="PUA domain"/>
    <property type="match status" value="1"/>
</dbReference>
<proteinExistence type="inferred from homology"/>